<feature type="domain" description="YgjP-like metallopeptidase" evidence="1">
    <location>
        <begin position="21"/>
        <end position="220"/>
    </location>
</feature>
<comment type="caution">
    <text evidence="2">The sequence shown here is derived from an EMBL/GenBank/DDBJ whole genome shotgun (WGS) entry which is preliminary data.</text>
</comment>
<reference evidence="2 3" key="2">
    <citation type="submission" date="2018-09" db="EMBL/GenBank/DDBJ databases">
        <title>Genome of Sphaerochaeta halotolerans strain 4-11.</title>
        <authorList>
            <person name="Nazina T.N."/>
            <person name="Sokolova D.S."/>
        </authorList>
    </citation>
    <scope>NUCLEOTIDE SEQUENCE [LARGE SCALE GENOMIC DNA]</scope>
    <source>
        <strain evidence="2 3">4-11</strain>
    </source>
</reference>
<evidence type="ECO:0000313" key="3">
    <source>
        <dbReference type="Proteomes" id="UP000264002"/>
    </source>
</evidence>
<gene>
    <name evidence="2" type="ORF">DYP60_00315</name>
</gene>
<dbReference type="EMBL" id="QUWK01000001">
    <property type="protein sequence ID" value="RFU96058.1"/>
    <property type="molecule type" value="Genomic_DNA"/>
</dbReference>
<dbReference type="InterPro" id="IPR053136">
    <property type="entry name" value="UTP_pyrophosphatase-like"/>
</dbReference>
<protein>
    <submittedName>
        <fullName evidence="2">M48 family peptidase</fullName>
    </submittedName>
</protein>
<dbReference type="Gene3D" id="3.30.2010.10">
    <property type="entry name" value="Metalloproteases ('zincins'), catalytic domain"/>
    <property type="match status" value="1"/>
</dbReference>
<dbReference type="PANTHER" id="PTHR30399">
    <property type="entry name" value="UNCHARACTERIZED PROTEIN YGJP"/>
    <property type="match status" value="1"/>
</dbReference>
<keyword evidence="3" id="KW-1185">Reference proteome</keyword>
<evidence type="ECO:0000313" key="2">
    <source>
        <dbReference type="EMBL" id="RFU96058.1"/>
    </source>
</evidence>
<dbReference type="CDD" id="cd07344">
    <property type="entry name" value="M48_yhfN_like"/>
    <property type="match status" value="1"/>
</dbReference>
<dbReference type="RefSeq" id="WP_117328877.1">
    <property type="nucleotide sequence ID" value="NZ_QUWK01000001.1"/>
</dbReference>
<name>A0A372ML15_9SPIR</name>
<sequence>MKTDGKVENIYYTLLYRRGSRHITVRVKADGKVKVSAPYGISKAAVERVIISNKEKLLHTIVKQQQAMHTYESGDTFLYDGTPYTLRLERGIHHGIRLQGPFLVVTYPGQVVAPLSVCHLIKELYREEACKRLAPLISYWAEHLQVPPPPFSVRDSKIRWGSCSAKGRLSFSLRCQALNDTQLSYLVLHEMAHLVHFNHSKEFHSLLFHYMSDYKQVQRSIFSLQQETQL</sequence>
<dbReference type="Pfam" id="PF01863">
    <property type="entry name" value="YgjP-like"/>
    <property type="match status" value="1"/>
</dbReference>
<proteinExistence type="predicted"/>
<accession>A0A372ML15</accession>
<organism evidence="2 3">
    <name type="scientific">Sphaerochaeta halotolerans</name>
    <dbReference type="NCBI Taxonomy" id="2293840"/>
    <lineage>
        <taxon>Bacteria</taxon>
        <taxon>Pseudomonadati</taxon>
        <taxon>Spirochaetota</taxon>
        <taxon>Spirochaetia</taxon>
        <taxon>Spirochaetales</taxon>
        <taxon>Sphaerochaetaceae</taxon>
        <taxon>Sphaerochaeta</taxon>
    </lineage>
</organism>
<evidence type="ECO:0000259" key="1">
    <source>
        <dbReference type="Pfam" id="PF01863"/>
    </source>
</evidence>
<reference evidence="3" key="1">
    <citation type="submission" date="2018-08" db="EMBL/GenBank/DDBJ databases">
        <authorList>
            <person name="Grouzdev D.S."/>
            <person name="Krutkina M.S."/>
        </authorList>
    </citation>
    <scope>NUCLEOTIDE SEQUENCE [LARGE SCALE GENOMIC DNA]</scope>
    <source>
        <strain evidence="3">4-11</strain>
    </source>
</reference>
<dbReference type="AlphaFoldDB" id="A0A372ML15"/>
<dbReference type="InterPro" id="IPR002725">
    <property type="entry name" value="YgjP-like_metallopeptidase"/>
</dbReference>
<dbReference type="PANTHER" id="PTHR30399:SF1">
    <property type="entry name" value="UTP PYROPHOSPHATASE"/>
    <property type="match status" value="1"/>
</dbReference>
<dbReference type="Proteomes" id="UP000264002">
    <property type="component" value="Unassembled WGS sequence"/>
</dbReference>